<evidence type="ECO:0000256" key="8">
    <source>
        <dbReference type="ARBA" id="ARBA00022833"/>
    </source>
</evidence>
<dbReference type="InterPro" id="IPR034151">
    <property type="entry name" value="TOPRIM_DnaG_bac"/>
</dbReference>
<evidence type="ECO:0000256" key="9">
    <source>
        <dbReference type="ARBA" id="ARBA00022842"/>
    </source>
</evidence>
<evidence type="ECO:0000256" key="14">
    <source>
        <dbReference type="PIRSR" id="PIRSR002811-1"/>
    </source>
</evidence>
<evidence type="ECO:0000256" key="11">
    <source>
        <dbReference type="ARBA" id="ARBA00023163"/>
    </source>
</evidence>
<dbReference type="FunFam" id="3.90.580.10:FF:000001">
    <property type="entry name" value="DNA primase"/>
    <property type="match status" value="1"/>
</dbReference>
<comment type="subunit">
    <text evidence="12">Monomer. Interacts with DnaB.</text>
</comment>
<keyword evidence="6 12" id="KW-0479">Metal-binding</keyword>
<evidence type="ECO:0000256" key="13">
    <source>
        <dbReference type="PIRNR" id="PIRNR002811"/>
    </source>
</evidence>
<dbReference type="InterPro" id="IPR006171">
    <property type="entry name" value="TOPRIM_dom"/>
</dbReference>
<dbReference type="Gene3D" id="3.90.980.10">
    <property type="entry name" value="DNA primase, catalytic core, N-terminal domain"/>
    <property type="match status" value="1"/>
</dbReference>
<evidence type="ECO:0000256" key="5">
    <source>
        <dbReference type="ARBA" id="ARBA00022705"/>
    </source>
</evidence>
<name>A0A840UJS8_9FIRM</name>
<keyword evidence="3 12" id="KW-0808">Transferase</keyword>
<evidence type="ECO:0000256" key="4">
    <source>
        <dbReference type="ARBA" id="ARBA00022695"/>
    </source>
</evidence>
<dbReference type="GO" id="GO:0008270">
    <property type="term" value="F:zinc ion binding"/>
    <property type="evidence" value="ECO:0007669"/>
    <property type="project" value="UniProtKB-UniRule"/>
</dbReference>
<feature type="domain" description="Toprim" evidence="15">
    <location>
        <begin position="261"/>
        <end position="342"/>
    </location>
</feature>
<evidence type="ECO:0000256" key="1">
    <source>
        <dbReference type="ARBA" id="ARBA00022478"/>
    </source>
</evidence>
<dbReference type="Pfam" id="PF01807">
    <property type="entry name" value="Zn_ribbon_DnaG"/>
    <property type="match status" value="1"/>
</dbReference>
<dbReference type="Pfam" id="PF10410">
    <property type="entry name" value="DnaB_bind"/>
    <property type="match status" value="1"/>
</dbReference>
<dbReference type="PROSITE" id="PS50880">
    <property type="entry name" value="TOPRIM"/>
    <property type="match status" value="1"/>
</dbReference>
<dbReference type="Gene3D" id="1.10.860.10">
    <property type="entry name" value="DNAb Helicase, Chain A"/>
    <property type="match status" value="1"/>
</dbReference>
<comment type="function">
    <text evidence="12 13">RNA polymerase that catalyzes the synthesis of short RNA molecules used as primers for DNA polymerase during DNA replication.</text>
</comment>
<evidence type="ECO:0000256" key="2">
    <source>
        <dbReference type="ARBA" id="ARBA00022515"/>
    </source>
</evidence>
<dbReference type="HAMAP" id="MF_00974">
    <property type="entry name" value="DNA_primase_DnaG"/>
    <property type="match status" value="1"/>
</dbReference>
<dbReference type="CDD" id="cd03364">
    <property type="entry name" value="TOPRIM_DnaG_primases"/>
    <property type="match status" value="1"/>
</dbReference>
<dbReference type="Gene3D" id="3.40.1360.10">
    <property type="match status" value="1"/>
</dbReference>
<evidence type="ECO:0000256" key="6">
    <source>
        <dbReference type="ARBA" id="ARBA00022723"/>
    </source>
</evidence>
<reference evidence="16 17" key="1">
    <citation type="submission" date="2020-08" db="EMBL/GenBank/DDBJ databases">
        <title>Genomic Encyclopedia of Type Strains, Phase IV (KMG-IV): sequencing the most valuable type-strain genomes for metagenomic binning, comparative biology and taxonomic classification.</title>
        <authorList>
            <person name="Goeker M."/>
        </authorList>
    </citation>
    <scope>NUCLEOTIDE SEQUENCE [LARGE SCALE GENOMIC DNA]</scope>
    <source>
        <strain evidence="16 17">DSM 24661</strain>
    </source>
</reference>
<dbReference type="RefSeq" id="WP_183860329.1">
    <property type="nucleotide sequence ID" value="NZ_JACHFH010000010.1"/>
</dbReference>
<keyword evidence="8 12" id="KW-0862">Zinc</keyword>
<sequence length="597" mass="68081">MIDNITYNDFVNKVHSSSDIIKVISAYVPLKKRGHNYWGCCPFHQEKTPSFSVVPDEGFFYCFGCHTGGNVFKFLSLVENISYGDAIKLQAERLNIPIPQKKKSDREIEHENNIKNLYRIHEMAQAFFHNCLTKTSYGKPGLLYLKKRGINNDIINLFHLGFAPPGWDKLSSAFIKRGINENLLLQVGLIVKKKTSGYYDRFRERIIIPIKDEKGRTVGFGARLIKDGQPKYLNSPETLLFNKRNLLFGLNESKKYIRQYDYAIIVEGYMDAIALASHNIANSVASLGTAFTAEQCKKILRYTSNIYFCYDGDSAGQNATLRALSIARGQHAAVKVILLPDGSKDPDEFLQKHDAAAFNKLIDNAVSFIDFHLHYIMQNIDYTSLEGKLKAVSFILPILSSIDNLVESNAYAVKVSQTLGIDETDLRNELQKYRKHSNQSSAPSNFQISQTINSAGDSAAIKAGRHIITRIWQEPDVLDYILATTPINEFENKQHREILTFLTEQIHNNNFINDITASEKLSDDSYTELSRCLVEKKNTNESKLLDDYLKIIHRAHLEKSYLEHSLRADELERSGDDRFQQELIKIQRIRKEMDGVK</sequence>
<keyword evidence="10 12" id="KW-0238">DNA-binding</keyword>
<comment type="caution">
    <text evidence="16">The sequence shown here is derived from an EMBL/GenBank/DDBJ whole genome shotgun (WGS) entry which is preliminary data.</text>
</comment>
<dbReference type="PANTHER" id="PTHR30313:SF2">
    <property type="entry name" value="DNA PRIMASE"/>
    <property type="match status" value="1"/>
</dbReference>
<keyword evidence="7 12" id="KW-0863">Zinc-finger</keyword>
<dbReference type="EMBL" id="JACHFH010000010">
    <property type="protein sequence ID" value="MBB5335897.1"/>
    <property type="molecule type" value="Genomic_DNA"/>
</dbReference>
<dbReference type="GO" id="GO:0003677">
    <property type="term" value="F:DNA binding"/>
    <property type="evidence" value="ECO:0007669"/>
    <property type="project" value="UniProtKB-KW"/>
</dbReference>
<evidence type="ECO:0000313" key="17">
    <source>
        <dbReference type="Proteomes" id="UP000559117"/>
    </source>
</evidence>
<keyword evidence="5 12" id="KW-0235">DNA replication</keyword>
<dbReference type="Proteomes" id="UP000559117">
    <property type="component" value="Unassembled WGS sequence"/>
</dbReference>
<organism evidence="16 17">
    <name type="scientific">Pectinatus brassicae</name>
    <dbReference type="NCBI Taxonomy" id="862415"/>
    <lineage>
        <taxon>Bacteria</taxon>
        <taxon>Bacillati</taxon>
        <taxon>Bacillota</taxon>
        <taxon>Negativicutes</taxon>
        <taxon>Selenomonadales</taxon>
        <taxon>Selenomonadaceae</taxon>
        <taxon>Pectinatus</taxon>
    </lineage>
</organism>
<gene>
    <name evidence="12" type="primary">dnaG</name>
    <name evidence="16" type="ORF">HNR32_001041</name>
</gene>
<dbReference type="EC" id="2.7.7.101" evidence="12"/>
<comment type="similarity">
    <text evidence="12 13">Belongs to the DnaG primase family.</text>
</comment>
<evidence type="ECO:0000256" key="12">
    <source>
        <dbReference type="HAMAP-Rule" id="MF_00974"/>
    </source>
</evidence>
<keyword evidence="4 12" id="KW-0548">Nucleotidyltransferase</keyword>
<dbReference type="InterPro" id="IPR036977">
    <property type="entry name" value="DNA_primase_Znf_CHC2"/>
</dbReference>
<dbReference type="FunFam" id="3.40.1360.10:FF:000002">
    <property type="entry name" value="DNA primase"/>
    <property type="match status" value="1"/>
</dbReference>
<protein>
    <recommendedName>
        <fullName evidence="12 13">DNA primase</fullName>
        <ecNumber evidence="12">2.7.7.101</ecNumber>
    </recommendedName>
</protein>
<dbReference type="Pfam" id="PF13155">
    <property type="entry name" value="Toprim_2"/>
    <property type="match status" value="1"/>
</dbReference>
<dbReference type="GO" id="GO:0005737">
    <property type="term" value="C:cytoplasm"/>
    <property type="evidence" value="ECO:0007669"/>
    <property type="project" value="TreeGrafter"/>
</dbReference>
<dbReference type="InterPro" id="IPR030846">
    <property type="entry name" value="DnaG_bac"/>
</dbReference>
<dbReference type="SUPFAM" id="SSF57783">
    <property type="entry name" value="Zinc beta-ribbon"/>
    <property type="match status" value="1"/>
</dbReference>
<keyword evidence="17" id="KW-1185">Reference proteome</keyword>
<dbReference type="SMART" id="SM00400">
    <property type="entry name" value="ZnF_CHCC"/>
    <property type="match status" value="1"/>
</dbReference>
<dbReference type="InterPro" id="IPR019475">
    <property type="entry name" value="DNA_primase_DnaB-bd"/>
</dbReference>
<evidence type="ECO:0000256" key="10">
    <source>
        <dbReference type="ARBA" id="ARBA00023125"/>
    </source>
</evidence>
<dbReference type="NCBIfam" id="TIGR01391">
    <property type="entry name" value="dnaG"/>
    <property type="match status" value="1"/>
</dbReference>
<dbReference type="InterPro" id="IPR050219">
    <property type="entry name" value="DnaG_primase"/>
</dbReference>
<dbReference type="PANTHER" id="PTHR30313">
    <property type="entry name" value="DNA PRIMASE"/>
    <property type="match status" value="1"/>
</dbReference>
<keyword evidence="9" id="KW-0460">Magnesium</keyword>
<comment type="domain">
    <text evidence="12">Contains an N-terminal zinc-binding domain, a central core domain that contains the primase activity, and a C-terminal DnaB-binding domain.</text>
</comment>
<evidence type="ECO:0000313" key="16">
    <source>
        <dbReference type="EMBL" id="MBB5335897.1"/>
    </source>
</evidence>
<keyword evidence="2 12" id="KW-0639">Primosome</keyword>
<dbReference type="GO" id="GO:0003899">
    <property type="term" value="F:DNA-directed RNA polymerase activity"/>
    <property type="evidence" value="ECO:0007669"/>
    <property type="project" value="UniProtKB-UniRule"/>
</dbReference>
<dbReference type="GO" id="GO:0000428">
    <property type="term" value="C:DNA-directed RNA polymerase complex"/>
    <property type="evidence" value="ECO:0007669"/>
    <property type="project" value="UniProtKB-KW"/>
</dbReference>
<dbReference type="InterPro" id="IPR013264">
    <property type="entry name" value="DNAG_N"/>
</dbReference>
<dbReference type="Pfam" id="PF08275">
    <property type="entry name" value="DNAG_N"/>
    <property type="match status" value="1"/>
</dbReference>
<evidence type="ECO:0000259" key="15">
    <source>
        <dbReference type="PROSITE" id="PS50880"/>
    </source>
</evidence>
<comment type="cofactor">
    <cofactor evidence="12 13 14">
        <name>Zn(2+)</name>
        <dbReference type="ChEBI" id="CHEBI:29105"/>
    </cofactor>
    <text evidence="12 13 14">Binds 1 zinc ion per monomer.</text>
</comment>
<dbReference type="InterPro" id="IPR037068">
    <property type="entry name" value="DNA_primase_core_N_sf"/>
</dbReference>
<dbReference type="GO" id="GO:0006269">
    <property type="term" value="P:DNA replication, synthesis of primer"/>
    <property type="evidence" value="ECO:0007669"/>
    <property type="project" value="UniProtKB-UniRule"/>
</dbReference>
<accession>A0A840UJS8</accession>
<dbReference type="FunFam" id="3.90.980.10:FF:000001">
    <property type="entry name" value="DNA primase"/>
    <property type="match status" value="1"/>
</dbReference>
<feature type="zinc finger region" description="CHC2-type" evidence="12 14">
    <location>
        <begin position="41"/>
        <end position="65"/>
    </location>
</feature>
<dbReference type="PIRSF" id="PIRSF002811">
    <property type="entry name" value="DnaG"/>
    <property type="match status" value="1"/>
</dbReference>
<evidence type="ECO:0000256" key="7">
    <source>
        <dbReference type="ARBA" id="ARBA00022771"/>
    </source>
</evidence>
<keyword evidence="11 12" id="KW-0804">Transcription</keyword>
<dbReference type="GO" id="GO:1990077">
    <property type="term" value="C:primosome complex"/>
    <property type="evidence" value="ECO:0007669"/>
    <property type="project" value="UniProtKB-KW"/>
</dbReference>
<proteinExistence type="inferred from homology"/>
<evidence type="ECO:0000256" key="3">
    <source>
        <dbReference type="ARBA" id="ARBA00022679"/>
    </source>
</evidence>
<keyword evidence="1 12" id="KW-0240">DNA-directed RNA polymerase</keyword>
<dbReference type="InterPro" id="IPR002694">
    <property type="entry name" value="Znf_CHC2"/>
</dbReference>
<comment type="catalytic activity">
    <reaction evidence="12">
        <text>ssDNA + n NTP = ssDNA/pppN(pN)n-1 hybrid + (n-1) diphosphate.</text>
        <dbReference type="EC" id="2.7.7.101"/>
    </reaction>
</comment>
<dbReference type="InterPro" id="IPR006295">
    <property type="entry name" value="DNA_primase_DnaG"/>
</dbReference>
<dbReference type="SUPFAM" id="SSF56731">
    <property type="entry name" value="DNA primase core"/>
    <property type="match status" value="1"/>
</dbReference>
<dbReference type="AlphaFoldDB" id="A0A840UJS8"/>
<dbReference type="InterPro" id="IPR016136">
    <property type="entry name" value="DNA_helicase_N/primase_C"/>
</dbReference>
<dbReference type="SMART" id="SM00493">
    <property type="entry name" value="TOPRIM"/>
    <property type="match status" value="1"/>
</dbReference>
<dbReference type="Gene3D" id="3.90.580.10">
    <property type="entry name" value="Zinc finger, CHC2-type domain"/>
    <property type="match status" value="1"/>
</dbReference>